<sequence length="195" mass="20997">MIQPEEASKLGGCEALVDCHDSKAYAPGMAGPVASVLLPAKMSVERVAALRSGISRIANDVRGDDFWLDQRPFILTVGPEYPEAISEILEACLPEVLGWSPEDVVSFAAMCNDDEDHRLLARLCIDLAEAEGGVIDFCGQLAIGPPLDGLRDDKPVRVENPGGVTGVLFATMRSHYGDVAFARSWLGHASFRMVK</sequence>
<reference evidence="1 2" key="1">
    <citation type="submission" date="2023-01" db="EMBL/GenBank/DDBJ databases">
        <title>Minimal conservation of predation-associated metabolite biosynthetic gene clusters underscores biosynthetic potential of Myxococcota including descriptions for ten novel species: Archangium lansinium sp. nov., Myxococcus landrumus sp. nov., Nannocystis bai.</title>
        <authorList>
            <person name="Ahearne A."/>
            <person name="Stevens C."/>
            <person name="Dowd S."/>
        </authorList>
    </citation>
    <scope>NUCLEOTIDE SEQUENCE [LARGE SCALE GENOMIC DNA]</scope>
    <source>
        <strain evidence="1 2">WIWO2</strain>
    </source>
</reference>
<dbReference type="Proteomes" id="UP001217485">
    <property type="component" value="Unassembled WGS sequence"/>
</dbReference>
<dbReference type="InterPro" id="IPR045948">
    <property type="entry name" value="DUF6368"/>
</dbReference>
<gene>
    <name evidence="1" type="ORF">POL72_09015</name>
</gene>
<proteinExistence type="predicted"/>
<evidence type="ECO:0000313" key="2">
    <source>
        <dbReference type="Proteomes" id="UP001217485"/>
    </source>
</evidence>
<name>A0ABT5BVZ5_9BACT</name>
<dbReference type="EMBL" id="JAQNDK010000001">
    <property type="protein sequence ID" value="MDC0677868.1"/>
    <property type="molecule type" value="Genomic_DNA"/>
</dbReference>
<evidence type="ECO:0000313" key="1">
    <source>
        <dbReference type="EMBL" id="MDC0677868.1"/>
    </source>
</evidence>
<organism evidence="1 2">
    <name type="scientific">Sorangium atrum</name>
    <dbReference type="NCBI Taxonomy" id="2995308"/>
    <lineage>
        <taxon>Bacteria</taxon>
        <taxon>Pseudomonadati</taxon>
        <taxon>Myxococcota</taxon>
        <taxon>Polyangia</taxon>
        <taxon>Polyangiales</taxon>
        <taxon>Polyangiaceae</taxon>
        <taxon>Sorangium</taxon>
    </lineage>
</organism>
<comment type="caution">
    <text evidence="1">The sequence shown here is derived from an EMBL/GenBank/DDBJ whole genome shotgun (WGS) entry which is preliminary data.</text>
</comment>
<dbReference type="RefSeq" id="WP_272094616.1">
    <property type="nucleotide sequence ID" value="NZ_JAQNDK010000001.1"/>
</dbReference>
<dbReference type="Pfam" id="PF19895">
    <property type="entry name" value="DUF6368"/>
    <property type="match status" value="1"/>
</dbReference>
<keyword evidence="2" id="KW-1185">Reference proteome</keyword>
<accession>A0ABT5BVZ5</accession>
<protein>
    <submittedName>
        <fullName evidence="1">DUF6368 family protein</fullName>
    </submittedName>
</protein>